<feature type="region of interest" description="Disordered" evidence="1">
    <location>
        <begin position="102"/>
        <end position="123"/>
    </location>
</feature>
<organism evidence="2 3">
    <name type="scientific">Kineosphaera limosa NBRC 100340</name>
    <dbReference type="NCBI Taxonomy" id="1184609"/>
    <lineage>
        <taxon>Bacteria</taxon>
        <taxon>Bacillati</taxon>
        <taxon>Actinomycetota</taxon>
        <taxon>Actinomycetes</taxon>
        <taxon>Micrococcales</taxon>
        <taxon>Dermatophilaceae</taxon>
        <taxon>Kineosphaera</taxon>
    </lineage>
</organism>
<dbReference type="Proteomes" id="UP000008366">
    <property type="component" value="Unassembled WGS sequence"/>
</dbReference>
<dbReference type="AlphaFoldDB" id="K6VP56"/>
<dbReference type="RefSeq" id="WP_006594535.1">
    <property type="nucleotide sequence ID" value="NZ_BAHD01000094.1"/>
</dbReference>
<dbReference type="SUPFAM" id="SSF143100">
    <property type="entry name" value="TTHA1013/TTHA0281-like"/>
    <property type="match status" value="1"/>
</dbReference>
<dbReference type="InterPro" id="IPR035069">
    <property type="entry name" value="TTHA1013/TTHA0281-like"/>
</dbReference>
<keyword evidence="3" id="KW-1185">Reference proteome</keyword>
<sequence>MTDRIDITHYGYRVTWSAEEQRFVATCLELPSLSWLGCTQAETLSGLRDLVREVVEDLYAEGEPVPEPIGTQHLRSPSSSTGESATVTRQYTQIDRIVPREHGLELLPPTRRTGSRLTDVPRQKLRTAASIDELLTDERDA</sequence>
<proteinExistence type="predicted"/>
<feature type="compositionally biased region" description="Polar residues" evidence="1">
    <location>
        <begin position="73"/>
        <end position="86"/>
    </location>
</feature>
<protein>
    <recommendedName>
        <fullName evidence="4">HicB family protein</fullName>
    </recommendedName>
</protein>
<dbReference type="eggNOG" id="COG4226">
    <property type="taxonomic scope" value="Bacteria"/>
</dbReference>
<dbReference type="STRING" id="1184609.KILIM_094_00030"/>
<comment type="caution">
    <text evidence="2">The sequence shown here is derived from an EMBL/GenBank/DDBJ whole genome shotgun (WGS) entry which is preliminary data.</text>
</comment>
<reference evidence="2 3" key="1">
    <citation type="submission" date="2012-08" db="EMBL/GenBank/DDBJ databases">
        <title>Whole genome shotgun sequence of Kineosphaera limosa NBRC 100340.</title>
        <authorList>
            <person name="Yoshida I."/>
            <person name="Isaki S."/>
            <person name="Hosoyama A."/>
            <person name="Tsuchikane K."/>
            <person name="Katsumata H."/>
            <person name="Ando Y."/>
            <person name="Ohji S."/>
            <person name="Hamada M."/>
            <person name="Tamura T."/>
            <person name="Yamazoe A."/>
            <person name="Yamazaki S."/>
            <person name="Fujita N."/>
        </authorList>
    </citation>
    <scope>NUCLEOTIDE SEQUENCE [LARGE SCALE GENOMIC DNA]</scope>
    <source>
        <strain evidence="2 3">NBRC 100340</strain>
    </source>
</reference>
<feature type="region of interest" description="Disordered" evidence="1">
    <location>
        <begin position="62"/>
        <end position="86"/>
    </location>
</feature>
<evidence type="ECO:0008006" key="4">
    <source>
        <dbReference type="Google" id="ProtNLM"/>
    </source>
</evidence>
<dbReference type="Gene3D" id="3.30.160.250">
    <property type="match status" value="1"/>
</dbReference>
<gene>
    <name evidence="2" type="ORF">KILIM_094_00030</name>
</gene>
<accession>K6VP56</accession>
<evidence type="ECO:0000256" key="1">
    <source>
        <dbReference type="SAM" id="MobiDB-lite"/>
    </source>
</evidence>
<evidence type="ECO:0000313" key="2">
    <source>
        <dbReference type="EMBL" id="GAB98003.1"/>
    </source>
</evidence>
<name>K6VP56_9MICO</name>
<dbReference type="EMBL" id="BAHD01000094">
    <property type="protein sequence ID" value="GAB98003.1"/>
    <property type="molecule type" value="Genomic_DNA"/>
</dbReference>
<evidence type="ECO:0000313" key="3">
    <source>
        <dbReference type="Proteomes" id="UP000008366"/>
    </source>
</evidence>